<keyword evidence="2" id="KW-1185">Reference proteome</keyword>
<name>A0ACD5BD28_9PSEU</name>
<evidence type="ECO:0000313" key="1">
    <source>
        <dbReference type="EMBL" id="WYW17344.1"/>
    </source>
</evidence>
<reference evidence="1" key="1">
    <citation type="submission" date="2023-10" db="EMBL/GenBank/DDBJ databases">
        <title>Whole genome sequencing of actinobacterial strain Amycolatopsis sp. (BCA-696) identifies the underlying plant growth-promoting genes.</title>
        <authorList>
            <person name="Gandham P."/>
            <person name="Vadla N."/>
            <person name="Saji A."/>
            <person name="Srinivas V."/>
            <person name="Ruperao P."/>
            <person name="Selvanayagam S."/>
            <person name="Saxena R.K."/>
            <person name="Rathore A."/>
            <person name="Gopalakrishnan S."/>
            <person name="Thakur V."/>
        </authorList>
    </citation>
    <scope>NUCLEOTIDE SEQUENCE</scope>
    <source>
        <strain evidence="1">BCA-696</strain>
    </source>
</reference>
<accession>A0ACD5BD28</accession>
<protein>
    <submittedName>
        <fullName evidence="1">Uncharacterized protein</fullName>
    </submittedName>
</protein>
<gene>
    <name evidence="1" type="ORF">LCL61_17485</name>
</gene>
<evidence type="ECO:0000313" key="2">
    <source>
        <dbReference type="Proteomes" id="UP001456344"/>
    </source>
</evidence>
<organism evidence="1 2">
    <name type="scientific">Amycolatopsis coloradensis</name>
    <dbReference type="NCBI Taxonomy" id="76021"/>
    <lineage>
        <taxon>Bacteria</taxon>
        <taxon>Bacillati</taxon>
        <taxon>Actinomycetota</taxon>
        <taxon>Actinomycetes</taxon>
        <taxon>Pseudonocardiales</taxon>
        <taxon>Pseudonocardiaceae</taxon>
        <taxon>Amycolatopsis</taxon>
    </lineage>
</organism>
<dbReference type="EMBL" id="CP150484">
    <property type="protein sequence ID" value="WYW17344.1"/>
    <property type="molecule type" value="Genomic_DNA"/>
</dbReference>
<sequence>MFLPMPDLSATDAFACLGIRHPTVLVLDDGSVFAVGFTRPDVARDAIADIALDIGVPLPTRDDAALFRLVWFAYTHAWREDDPVMRRAAPGEDGAFPVIVWRAVDIDTARAVHVAALDALAVAA</sequence>
<dbReference type="Proteomes" id="UP001456344">
    <property type="component" value="Chromosome"/>
</dbReference>
<proteinExistence type="predicted"/>